<reference evidence="1" key="1">
    <citation type="submission" date="2019-11" db="EMBL/GenBank/DDBJ databases">
        <title>Description of new Acetobacter species.</title>
        <authorList>
            <person name="Cleenwerck I."/>
            <person name="Sombolestani A.S."/>
        </authorList>
    </citation>
    <scope>NUCLEOTIDE SEQUENCE</scope>
    <source>
        <strain evidence="1">LMG 1626</strain>
    </source>
</reference>
<dbReference type="GO" id="GO:0016020">
    <property type="term" value="C:membrane"/>
    <property type="evidence" value="ECO:0007669"/>
    <property type="project" value="GOC"/>
</dbReference>
<dbReference type="InterPro" id="IPR029044">
    <property type="entry name" value="Nucleotide-diphossugar_trans"/>
</dbReference>
<comment type="caution">
    <text evidence="1">The sequence shown here is derived from an EMBL/GenBank/DDBJ whole genome shotgun (WGS) entry which is preliminary data.</text>
</comment>
<accession>A0A967B5A3</accession>
<dbReference type="RefSeq" id="WP_166313200.1">
    <property type="nucleotide sequence ID" value="NZ_WOTH01000004.1"/>
</dbReference>
<name>A0A967B5A3_9PROT</name>
<evidence type="ECO:0000313" key="2">
    <source>
        <dbReference type="Proteomes" id="UP000597459"/>
    </source>
</evidence>
<evidence type="ECO:0008006" key="3">
    <source>
        <dbReference type="Google" id="ProtNLM"/>
    </source>
</evidence>
<evidence type="ECO:0000313" key="1">
    <source>
        <dbReference type="EMBL" id="NHO53070.1"/>
    </source>
</evidence>
<dbReference type="AlphaFoldDB" id="A0A967B5A3"/>
<dbReference type="PANTHER" id="PTHR32385:SF15">
    <property type="entry name" value="INOSITOL PHOSPHOCERAMIDE MANNOSYLTRANSFERASE 1"/>
    <property type="match status" value="1"/>
</dbReference>
<dbReference type="Proteomes" id="UP000597459">
    <property type="component" value="Unassembled WGS sequence"/>
</dbReference>
<gene>
    <name evidence="1" type="ORF">GOB87_03715</name>
</gene>
<protein>
    <recommendedName>
        <fullName evidence="3">Mannosyltransferase</fullName>
    </recommendedName>
</protein>
<organism evidence="1 2">
    <name type="scientific">Acetobacter estunensis</name>
    <dbReference type="NCBI Taxonomy" id="104097"/>
    <lineage>
        <taxon>Bacteria</taxon>
        <taxon>Pseudomonadati</taxon>
        <taxon>Pseudomonadota</taxon>
        <taxon>Alphaproteobacteria</taxon>
        <taxon>Acetobacterales</taxon>
        <taxon>Acetobacteraceae</taxon>
        <taxon>Acetobacter</taxon>
    </lineage>
</organism>
<sequence length="315" mass="36161">MLSKSDLRLWKDAAKSLFYGIASKERTAPSFMGWTDTLATGTQTRSESAIPRIVWMYWDGDTKPPLVEATIARVRALNPDHDVRLLDNRSVREHIEAPFLERSDLAAALKSDLIRLELLAQYGGIWVDATCIFHESLQWVHDASCSDSADLVAYYRAQDTQDRRFPIIESWFLACPPQTTLVQVWRDELRKVLTLGRDAYFRSLVARPDYDTIRQGIERPEYLLVYLAEQIALREAEASALFLRKAEDGPFLYQMAVRWDRERIATLLCRLDAPVTPPPVIKLTHSNRYLLPLLIRLRLVRGSSVLGRFLESLAR</sequence>
<dbReference type="GO" id="GO:0000030">
    <property type="term" value="F:mannosyltransferase activity"/>
    <property type="evidence" value="ECO:0007669"/>
    <property type="project" value="TreeGrafter"/>
</dbReference>
<dbReference type="InterPro" id="IPR008441">
    <property type="entry name" value="AfumC-like_glycosyl_Trfase"/>
</dbReference>
<dbReference type="Gene3D" id="3.90.550.20">
    <property type="match status" value="1"/>
</dbReference>
<dbReference type="Pfam" id="PF05704">
    <property type="entry name" value="Caps_synth"/>
    <property type="match status" value="1"/>
</dbReference>
<dbReference type="SUPFAM" id="SSF53448">
    <property type="entry name" value="Nucleotide-diphospho-sugar transferases"/>
    <property type="match status" value="1"/>
</dbReference>
<proteinExistence type="predicted"/>
<dbReference type="EMBL" id="WOTH01000004">
    <property type="protein sequence ID" value="NHO53070.1"/>
    <property type="molecule type" value="Genomic_DNA"/>
</dbReference>
<dbReference type="GO" id="GO:0051999">
    <property type="term" value="P:mannosyl-inositol phosphorylceramide biosynthetic process"/>
    <property type="evidence" value="ECO:0007669"/>
    <property type="project" value="TreeGrafter"/>
</dbReference>
<dbReference type="PANTHER" id="PTHR32385">
    <property type="entry name" value="MANNOSYL PHOSPHORYLINOSITOL CERAMIDE SYNTHASE"/>
    <property type="match status" value="1"/>
</dbReference>
<keyword evidence="2" id="KW-1185">Reference proteome</keyword>
<dbReference type="InterPro" id="IPR051706">
    <property type="entry name" value="Glycosyltransferase_domain"/>
</dbReference>